<keyword evidence="1" id="KW-0805">Transcription regulation</keyword>
<dbReference type="InterPro" id="IPR009057">
    <property type="entry name" value="Homeodomain-like_sf"/>
</dbReference>
<keyword evidence="6" id="KW-1185">Reference proteome</keyword>
<comment type="caution">
    <text evidence="5">The sequence shown here is derived from an EMBL/GenBank/DDBJ whole genome shotgun (WGS) entry which is preliminary data.</text>
</comment>
<accession>A0A2T7BET8</accession>
<evidence type="ECO:0000313" key="5">
    <source>
        <dbReference type="EMBL" id="PUZ24743.1"/>
    </source>
</evidence>
<name>A0A2T7BET8_9BACT</name>
<evidence type="ECO:0000313" key="6">
    <source>
        <dbReference type="Proteomes" id="UP000244450"/>
    </source>
</evidence>
<gene>
    <name evidence="5" type="ORF">DCC81_10400</name>
</gene>
<dbReference type="GO" id="GO:0043565">
    <property type="term" value="F:sequence-specific DNA binding"/>
    <property type="evidence" value="ECO:0007669"/>
    <property type="project" value="InterPro"/>
</dbReference>
<sequence length="284" mass="33355">MKRYIQHEYLKISHFEVTEWEHPVHNHNHFEIIFVHSGEGQHQLNNNTYNFGPQQLFLLGPSDFHSFTLKSPTRFTFLKFNNIYLQGVGDIHLQSKWNQAMDDLVLHASQHPGQLLSCQGDASLLDQLMRLIAQEWQASKNAANETIFFLIQAVISVVRRNIAHPLPYLPEQLPDDKITQLLHYIHQHIYTADKLQIEHLATRFGYSKNYLGVYFREQLKVTLRDYVSRYKLSLIENRLRHSTLSIKEICYEMGFTDLSHFNKFFHKHKGMGPKEFRAQSHATA</sequence>
<dbReference type="Proteomes" id="UP000244450">
    <property type="component" value="Unassembled WGS sequence"/>
</dbReference>
<evidence type="ECO:0000259" key="4">
    <source>
        <dbReference type="PROSITE" id="PS01124"/>
    </source>
</evidence>
<dbReference type="InterPro" id="IPR003313">
    <property type="entry name" value="AraC-bd"/>
</dbReference>
<dbReference type="Pfam" id="PF02311">
    <property type="entry name" value="AraC_binding"/>
    <property type="match status" value="1"/>
</dbReference>
<dbReference type="RefSeq" id="WP_108686584.1">
    <property type="nucleotide sequence ID" value="NZ_QCYK01000002.1"/>
</dbReference>
<dbReference type="PRINTS" id="PR00032">
    <property type="entry name" value="HTHARAC"/>
</dbReference>
<evidence type="ECO:0000256" key="2">
    <source>
        <dbReference type="ARBA" id="ARBA00023125"/>
    </source>
</evidence>
<organism evidence="5 6">
    <name type="scientific">Chitinophaga parva</name>
    <dbReference type="NCBI Taxonomy" id="2169414"/>
    <lineage>
        <taxon>Bacteria</taxon>
        <taxon>Pseudomonadati</taxon>
        <taxon>Bacteroidota</taxon>
        <taxon>Chitinophagia</taxon>
        <taxon>Chitinophagales</taxon>
        <taxon>Chitinophagaceae</taxon>
        <taxon>Chitinophaga</taxon>
    </lineage>
</organism>
<reference evidence="5 6" key="1">
    <citation type="submission" date="2018-04" db="EMBL/GenBank/DDBJ databases">
        <title>Chitinophaga fuyangensis sp. nov., isolated from soil in a chemical factory.</title>
        <authorList>
            <person name="Chen K."/>
        </authorList>
    </citation>
    <scope>NUCLEOTIDE SEQUENCE [LARGE SCALE GENOMIC DNA]</scope>
    <source>
        <strain evidence="5 6">LY-1</strain>
    </source>
</reference>
<keyword evidence="3" id="KW-0804">Transcription</keyword>
<keyword evidence="2" id="KW-0238">DNA-binding</keyword>
<dbReference type="OrthoDB" id="636258at2"/>
<dbReference type="SUPFAM" id="SSF46689">
    <property type="entry name" value="Homeodomain-like"/>
    <property type="match status" value="1"/>
</dbReference>
<evidence type="ECO:0000256" key="1">
    <source>
        <dbReference type="ARBA" id="ARBA00023015"/>
    </source>
</evidence>
<dbReference type="InterPro" id="IPR020449">
    <property type="entry name" value="Tscrpt_reg_AraC-type_HTH"/>
</dbReference>
<dbReference type="AlphaFoldDB" id="A0A2T7BET8"/>
<dbReference type="InterPro" id="IPR018060">
    <property type="entry name" value="HTH_AraC"/>
</dbReference>
<dbReference type="SMART" id="SM00342">
    <property type="entry name" value="HTH_ARAC"/>
    <property type="match status" value="1"/>
</dbReference>
<evidence type="ECO:0000256" key="3">
    <source>
        <dbReference type="ARBA" id="ARBA00023163"/>
    </source>
</evidence>
<dbReference type="PROSITE" id="PS01124">
    <property type="entry name" value="HTH_ARAC_FAMILY_2"/>
    <property type="match status" value="1"/>
</dbReference>
<dbReference type="InterPro" id="IPR037923">
    <property type="entry name" value="HTH-like"/>
</dbReference>
<dbReference type="Pfam" id="PF12833">
    <property type="entry name" value="HTH_18"/>
    <property type="match status" value="1"/>
</dbReference>
<dbReference type="Gene3D" id="1.10.10.60">
    <property type="entry name" value="Homeodomain-like"/>
    <property type="match status" value="2"/>
</dbReference>
<dbReference type="SUPFAM" id="SSF51215">
    <property type="entry name" value="Regulatory protein AraC"/>
    <property type="match status" value="1"/>
</dbReference>
<dbReference type="PANTHER" id="PTHR43280">
    <property type="entry name" value="ARAC-FAMILY TRANSCRIPTIONAL REGULATOR"/>
    <property type="match status" value="1"/>
</dbReference>
<proteinExistence type="predicted"/>
<dbReference type="Gene3D" id="2.60.120.10">
    <property type="entry name" value="Jelly Rolls"/>
    <property type="match status" value="1"/>
</dbReference>
<dbReference type="InterPro" id="IPR014710">
    <property type="entry name" value="RmlC-like_jellyroll"/>
</dbReference>
<protein>
    <submittedName>
        <fullName evidence="5">AraC family transcriptional regulator</fullName>
    </submittedName>
</protein>
<dbReference type="EMBL" id="QCYK01000002">
    <property type="protein sequence ID" value="PUZ24743.1"/>
    <property type="molecule type" value="Genomic_DNA"/>
</dbReference>
<dbReference type="GO" id="GO:0003700">
    <property type="term" value="F:DNA-binding transcription factor activity"/>
    <property type="evidence" value="ECO:0007669"/>
    <property type="project" value="InterPro"/>
</dbReference>
<feature type="domain" description="HTH araC/xylS-type" evidence="4">
    <location>
        <begin position="179"/>
        <end position="279"/>
    </location>
</feature>
<dbReference type="PANTHER" id="PTHR43280:SF27">
    <property type="entry name" value="TRANSCRIPTIONAL REGULATOR MTLR"/>
    <property type="match status" value="1"/>
</dbReference>